<keyword evidence="2" id="KW-1133">Transmembrane helix</keyword>
<evidence type="ECO:0000256" key="1">
    <source>
        <dbReference type="SAM" id="MobiDB-lite"/>
    </source>
</evidence>
<sequence>MTGMPECKPKCFGWKAKGSKHSLLDPVLLAVLIYIYALLENKDRRNYRQTYIGISKGLPAYQGFKGTWGQPETGLMRDEWTRLLGIFNKKFMIPRLPLLSLPAGQVPAHHVPSIHQHPTYSHHFPPGIYLSPYSPSLLPPPPPLSEPQFKPPPPDSHLWTNL</sequence>
<evidence type="ECO:0000313" key="4">
    <source>
        <dbReference type="Proteomes" id="UP000772434"/>
    </source>
</evidence>
<keyword evidence="4" id="KW-1185">Reference proteome</keyword>
<proteinExistence type="predicted"/>
<comment type="caution">
    <text evidence="3">The sequence shown here is derived from an EMBL/GenBank/DDBJ whole genome shotgun (WGS) entry which is preliminary data.</text>
</comment>
<reference evidence="3" key="1">
    <citation type="submission" date="2020-11" db="EMBL/GenBank/DDBJ databases">
        <authorList>
            <consortium name="DOE Joint Genome Institute"/>
            <person name="Ahrendt S."/>
            <person name="Riley R."/>
            <person name="Andreopoulos W."/>
            <person name="Labutti K."/>
            <person name="Pangilinan J."/>
            <person name="Ruiz-Duenas F.J."/>
            <person name="Barrasa J.M."/>
            <person name="Sanchez-Garcia M."/>
            <person name="Camarero S."/>
            <person name="Miyauchi S."/>
            <person name="Serrano A."/>
            <person name="Linde D."/>
            <person name="Babiker R."/>
            <person name="Drula E."/>
            <person name="Ayuso-Fernandez I."/>
            <person name="Pacheco R."/>
            <person name="Padilla G."/>
            <person name="Ferreira P."/>
            <person name="Barriuso J."/>
            <person name="Kellner H."/>
            <person name="Castanera R."/>
            <person name="Alfaro M."/>
            <person name="Ramirez L."/>
            <person name="Pisabarro A.G."/>
            <person name="Kuo A."/>
            <person name="Tritt A."/>
            <person name="Lipzen A."/>
            <person name="He G."/>
            <person name="Yan M."/>
            <person name="Ng V."/>
            <person name="Cullen D."/>
            <person name="Martin F."/>
            <person name="Rosso M.-N."/>
            <person name="Henrissat B."/>
            <person name="Hibbett D."/>
            <person name="Martinez A.T."/>
            <person name="Grigoriev I.V."/>
        </authorList>
    </citation>
    <scope>NUCLEOTIDE SEQUENCE</scope>
    <source>
        <strain evidence="3">AH 40177</strain>
    </source>
</reference>
<keyword evidence="2" id="KW-0472">Membrane</keyword>
<organism evidence="3 4">
    <name type="scientific">Rhodocollybia butyracea</name>
    <dbReference type="NCBI Taxonomy" id="206335"/>
    <lineage>
        <taxon>Eukaryota</taxon>
        <taxon>Fungi</taxon>
        <taxon>Dikarya</taxon>
        <taxon>Basidiomycota</taxon>
        <taxon>Agaricomycotina</taxon>
        <taxon>Agaricomycetes</taxon>
        <taxon>Agaricomycetidae</taxon>
        <taxon>Agaricales</taxon>
        <taxon>Marasmiineae</taxon>
        <taxon>Omphalotaceae</taxon>
        <taxon>Rhodocollybia</taxon>
    </lineage>
</organism>
<evidence type="ECO:0000313" key="3">
    <source>
        <dbReference type="EMBL" id="KAF9074186.1"/>
    </source>
</evidence>
<feature type="transmembrane region" description="Helical" evidence="2">
    <location>
        <begin position="23"/>
        <end position="39"/>
    </location>
</feature>
<dbReference type="EMBL" id="JADNRY010000014">
    <property type="protein sequence ID" value="KAF9074186.1"/>
    <property type="molecule type" value="Genomic_DNA"/>
</dbReference>
<evidence type="ECO:0000256" key="2">
    <source>
        <dbReference type="SAM" id="Phobius"/>
    </source>
</evidence>
<feature type="region of interest" description="Disordered" evidence="1">
    <location>
        <begin position="140"/>
        <end position="162"/>
    </location>
</feature>
<gene>
    <name evidence="3" type="ORF">BDP27DRAFT_223325</name>
</gene>
<dbReference type="AlphaFoldDB" id="A0A9P5Q343"/>
<feature type="compositionally biased region" description="Pro residues" evidence="1">
    <location>
        <begin position="140"/>
        <end position="155"/>
    </location>
</feature>
<protein>
    <submittedName>
        <fullName evidence="3">Uncharacterized protein</fullName>
    </submittedName>
</protein>
<dbReference type="Proteomes" id="UP000772434">
    <property type="component" value="Unassembled WGS sequence"/>
</dbReference>
<keyword evidence="2" id="KW-0812">Transmembrane</keyword>
<accession>A0A9P5Q343</accession>
<name>A0A9P5Q343_9AGAR</name>